<keyword evidence="2" id="KW-0813">Transport</keyword>
<feature type="domain" description="Calcium-activated potassium channel BK alpha subunit" evidence="14">
    <location>
        <begin position="461"/>
        <end position="574"/>
    </location>
</feature>
<feature type="transmembrane region" description="Helical" evidence="13">
    <location>
        <begin position="274"/>
        <end position="293"/>
    </location>
</feature>
<reference evidence="17 18" key="1">
    <citation type="journal article" date="2015" name="Genome Biol. Evol.">
        <title>Comparative Genomics of a Bacterivorous Green Alga Reveals Evolutionary Causalities and Consequences of Phago-Mixotrophic Mode of Nutrition.</title>
        <authorList>
            <person name="Burns J.A."/>
            <person name="Paasch A."/>
            <person name="Narechania A."/>
            <person name="Kim E."/>
        </authorList>
    </citation>
    <scope>NUCLEOTIDE SEQUENCE [LARGE SCALE GENOMIC DNA]</scope>
    <source>
        <strain evidence="17 18">PLY_AMNH</strain>
    </source>
</reference>
<dbReference type="GO" id="GO:0016020">
    <property type="term" value="C:membrane"/>
    <property type="evidence" value="ECO:0007669"/>
    <property type="project" value="UniProtKB-SubCell"/>
</dbReference>
<dbReference type="InterPro" id="IPR013099">
    <property type="entry name" value="K_chnl_dom"/>
</dbReference>
<evidence type="ECO:0000259" key="14">
    <source>
        <dbReference type="Pfam" id="PF03493"/>
    </source>
</evidence>
<comment type="catalytic activity">
    <reaction evidence="11">
        <text>K(+)(in) = K(+)(out)</text>
        <dbReference type="Rhea" id="RHEA:29463"/>
        <dbReference type="ChEBI" id="CHEBI:29103"/>
    </reaction>
</comment>
<gene>
    <name evidence="17" type="ORF">CYMTET_23910</name>
</gene>
<feature type="domain" description="RCK N-terminal" evidence="16">
    <location>
        <begin position="319"/>
        <end position="438"/>
    </location>
</feature>
<keyword evidence="9 13" id="KW-0472">Membrane</keyword>
<dbReference type="EMBL" id="LGRX02012351">
    <property type="protein sequence ID" value="KAK3267544.1"/>
    <property type="molecule type" value="Genomic_DNA"/>
</dbReference>
<evidence type="ECO:0000256" key="2">
    <source>
        <dbReference type="ARBA" id="ARBA00022448"/>
    </source>
</evidence>
<evidence type="ECO:0000256" key="8">
    <source>
        <dbReference type="ARBA" id="ARBA00023065"/>
    </source>
</evidence>
<feature type="transmembrane region" description="Helical" evidence="13">
    <location>
        <begin position="115"/>
        <end position="133"/>
    </location>
</feature>
<dbReference type="InterPro" id="IPR003929">
    <property type="entry name" value="K_chnl_BK_asu"/>
</dbReference>
<dbReference type="GO" id="GO:0005267">
    <property type="term" value="F:potassium channel activity"/>
    <property type="evidence" value="ECO:0007669"/>
    <property type="project" value="UniProtKB-KW"/>
</dbReference>
<dbReference type="Proteomes" id="UP001190700">
    <property type="component" value="Unassembled WGS sequence"/>
</dbReference>
<feature type="domain" description="RCK N-terminal" evidence="16">
    <location>
        <begin position="732"/>
        <end position="839"/>
    </location>
</feature>
<dbReference type="InterPro" id="IPR003148">
    <property type="entry name" value="RCK_N"/>
</dbReference>
<name>A0AAE0L0R1_9CHLO</name>
<accession>A0AAE0L0R1</accession>
<sequence>MGTECTESCIGAQMRLDSSTAGWGDIETQIGWSLVAQAGSIVICKALRKAYSLYEDNQSLTRFRFFVQQRCGPTVGAPRDTSVVLCTLLILQLLCSLTSVYIWYAKTYSVAVEEWMQITETFTAAYFVCFYWFDALVMEFSMEYVLSLDAIVDVITIPPLFIQIQYPTAWLSFSYLRAWPIVSSCLRIDKTGVLSNWLADITQGYIIAFIEFMAFVSCLSSTILLLEVLGDFSWLEDKFIRTEMGDISGYQMFYWMVTTVSTVGYGDFSPTTVLSRGCIIFFIPLGVVVFTVITSQVTDLHATAASGRGRLSLNGSATPHAIVTGGAVTSASCVTMRSFLEEILHKDRHPLQPHVLLLSSDPIGEEMQHLLKERWLKGKVTWLRGHPVHSNDLKRSKFAQAGMVLVLADLFSQNPESEDETNVMLASVLLTHNPNLKMRVMLLRPASRELAVSLGVGSNRCFAINELKASIIARSCVCPGFSTLLTNLFRLEPEGAAEDGRVKTALTPDWAGPQVGADEWLKHPKFEADWMDEFIYGSTYDLYGLLLDTRFHGQTFSEVALSAYQDHAIYLLALQVDGAILMNPYSSVVTKDTVVFAAAVDLSNLLHISLGDPESGEWRKTFNTQRDMREKMLQSHGGGMHDLFGNQKSMAEDKDELSDGATIARSPTMSRMPWMPWVPVHKTKKPRSKSALENPDAKPGTNSELNLPSTLHDSTTSSSSMVKEAIGLRGHFVLVAQDHTLWQQVSTICASLLEDSSTADAPIVVICTKKCDKGLEERFPSVLFMTGNPHSIRFLQQCRISTARMVIVLSAQPNTLSDVDLDRKNLITVSLIEKCFEKLPASKAPFLLFDIHNLGNLYQLRHACPKSVSASDTKEDSSTSRKPKVAKIHPRYSGGRIVSRSGLVKFFATAFYTPGCLEIADAIATPENSGQSCKAVLLENLHCNWGKRFIEIFKFFMDHYGILVMGLSRMPTSDPSNTIDYVYSFPMADVIIYPKDKLYALGSPAAIEEVERLVNVELVSSARILNALRSWAIKARLAHPLLDEKKSDEQERKRKRDIHQMNQPAMHGTILDVTSAL</sequence>
<keyword evidence="18" id="KW-1185">Reference proteome</keyword>
<feature type="compositionally biased region" description="Polar residues" evidence="12">
    <location>
        <begin position="700"/>
        <end position="713"/>
    </location>
</feature>
<keyword evidence="10" id="KW-0407">Ion channel</keyword>
<evidence type="ECO:0000256" key="4">
    <source>
        <dbReference type="ARBA" id="ARBA00022692"/>
    </source>
</evidence>
<feature type="domain" description="Potassium channel" evidence="15">
    <location>
        <begin position="236"/>
        <end position="299"/>
    </location>
</feature>
<evidence type="ECO:0000259" key="15">
    <source>
        <dbReference type="Pfam" id="PF07885"/>
    </source>
</evidence>
<dbReference type="Gene3D" id="1.10.287.70">
    <property type="match status" value="1"/>
</dbReference>
<comment type="subcellular location">
    <subcellularLocation>
        <location evidence="1">Membrane</location>
        <topology evidence="1">Multi-pass membrane protein</topology>
    </subcellularLocation>
</comment>
<dbReference type="PANTHER" id="PTHR10027">
    <property type="entry name" value="CALCIUM-ACTIVATED POTASSIUM CHANNEL ALPHA CHAIN"/>
    <property type="match status" value="1"/>
</dbReference>
<evidence type="ECO:0008006" key="19">
    <source>
        <dbReference type="Google" id="ProtNLM"/>
    </source>
</evidence>
<evidence type="ECO:0000256" key="9">
    <source>
        <dbReference type="ARBA" id="ARBA00023136"/>
    </source>
</evidence>
<evidence type="ECO:0000256" key="13">
    <source>
        <dbReference type="SAM" id="Phobius"/>
    </source>
</evidence>
<protein>
    <recommendedName>
        <fullName evidence="19">Calcium-activated potassium channel subunit alpha-1</fullName>
    </recommendedName>
</protein>
<evidence type="ECO:0000256" key="10">
    <source>
        <dbReference type="ARBA" id="ARBA00023303"/>
    </source>
</evidence>
<keyword evidence="7 13" id="KW-1133">Transmembrane helix</keyword>
<evidence type="ECO:0000256" key="7">
    <source>
        <dbReference type="ARBA" id="ARBA00022989"/>
    </source>
</evidence>
<evidence type="ECO:0000256" key="1">
    <source>
        <dbReference type="ARBA" id="ARBA00004141"/>
    </source>
</evidence>
<dbReference type="AlphaFoldDB" id="A0AAE0L0R1"/>
<organism evidence="17 18">
    <name type="scientific">Cymbomonas tetramitiformis</name>
    <dbReference type="NCBI Taxonomy" id="36881"/>
    <lineage>
        <taxon>Eukaryota</taxon>
        <taxon>Viridiplantae</taxon>
        <taxon>Chlorophyta</taxon>
        <taxon>Pyramimonadophyceae</taxon>
        <taxon>Pyramimonadales</taxon>
        <taxon>Pyramimonadaceae</taxon>
        <taxon>Cymbomonas</taxon>
    </lineage>
</organism>
<feature type="transmembrane region" description="Helical" evidence="13">
    <location>
        <begin position="247"/>
        <end position="268"/>
    </location>
</feature>
<feature type="transmembrane region" description="Helical" evidence="13">
    <location>
        <begin position="205"/>
        <end position="226"/>
    </location>
</feature>
<evidence type="ECO:0000259" key="16">
    <source>
        <dbReference type="Pfam" id="PF22614"/>
    </source>
</evidence>
<evidence type="ECO:0000256" key="6">
    <source>
        <dbReference type="ARBA" id="ARBA00022958"/>
    </source>
</evidence>
<evidence type="ECO:0000313" key="18">
    <source>
        <dbReference type="Proteomes" id="UP001190700"/>
    </source>
</evidence>
<keyword evidence="5" id="KW-0631">Potassium channel</keyword>
<evidence type="ECO:0000256" key="5">
    <source>
        <dbReference type="ARBA" id="ARBA00022826"/>
    </source>
</evidence>
<feature type="transmembrane region" description="Helical" evidence="13">
    <location>
        <begin position="83"/>
        <end position="103"/>
    </location>
</feature>
<evidence type="ECO:0000256" key="11">
    <source>
        <dbReference type="ARBA" id="ARBA00034430"/>
    </source>
</evidence>
<keyword evidence="8" id="KW-0406">Ion transport</keyword>
<evidence type="ECO:0000256" key="12">
    <source>
        <dbReference type="SAM" id="MobiDB-lite"/>
    </source>
</evidence>
<proteinExistence type="predicted"/>
<dbReference type="Pfam" id="PF07885">
    <property type="entry name" value="Ion_trans_2"/>
    <property type="match status" value="1"/>
</dbReference>
<dbReference type="SUPFAM" id="SSF81324">
    <property type="entry name" value="Voltage-gated potassium channels"/>
    <property type="match status" value="1"/>
</dbReference>
<dbReference type="PANTHER" id="PTHR10027:SF10">
    <property type="entry name" value="SLOWPOKE 2, ISOFORM D"/>
    <property type="match status" value="1"/>
</dbReference>
<dbReference type="Pfam" id="PF03493">
    <property type="entry name" value="BK_channel_a"/>
    <property type="match status" value="1"/>
</dbReference>
<dbReference type="InterPro" id="IPR047871">
    <property type="entry name" value="K_chnl_Slo-like"/>
</dbReference>
<feature type="region of interest" description="Disordered" evidence="12">
    <location>
        <begin position="680"/>
        <end position="716"/>
    </location>
</feature>
<evidence type="ECO:0000313" key="17">
    <source>
        <dbReference type="EMBL" id="KAK3267544.1"/>
    </source>
</evidence>
<keyword evidence="4 13" id="KW-0812">Transmembrane</keyword>
<dbReference type="Pfam" id="PF22614">
    <property type="entry name" value="Slo-like_RCK"/>
    <property type="match status" value="2"/>
</dbReference>
<keyword evidence="6" id="KW-0630">Potassium</keyword>
<keyword evidence="3" id="KW-0633">Potassium transport</keyword>
<dbReference type="Gene3D" id="3.40.50.720">
    <property type="entry name" value="NAD(P)-binding Rossmann-like Domain"/>
    <property type="match status" value="2"/>
</dbReference>
<evidence type="ECO:0000256" key="3">
    <source>
        <dbReference type="ARBA" id="ARBA00022538"/>
    </source>
</evidence>
<comment type="caution">
    <text evidence="17">The sequence shown here is derived from an EMBL/GenBank/DDBJ whole genome shotgun (WGS) entry which is preliminary data.</text>
</comment>